<proteinExistence type="predicted"/>
<gene>
    <name evidence="1" type="primary">ORF163602</name>
</gene>
<name>A0A0B7B499_9EUPU</name>
<dbReference type="AlphaFoldDB" id="A0A0B7B499"/>
<sequence length="51" mass="5746">MFYVAAQIGKCRSFSVCLFALHYILLSQCLACLSTWQHFVFNGVAGKLLFV</sequence>
<evidence type="ECO:0000313" key="1">
    <source>
        <dbReference type="EMBL" id="CEK88169.1"/>
    </source>
</evidence>
<reference evidence="1" key="1">
    <citation type="submission" date="2014-12" db="EMBL/GenBank/DDBJ databases">
        <title>Insight into the proteome of Arion vulgaris.</title>
        <authorList>
            <person name="Aradska J."/>
            <person name="Bulat T."/>
            <person name="Smidak R."/>
            <person name="Sarate P."/>
            <person name="Gangsoo J."/>
            <person name="Sialana F."/>
            <person name="Bilban M."/>
            <person name="Lubec G."/>
        </authorList>
    </citation>
    <scope>NUCLEOTIDE SEQUENCE</scope>
    <source>
        <tissue evidence="1">Skin</tissue>
    </source>
</reference>
<dbReference type="EMBL" id="HACG01041304">
    <property type="protein sequence ID" value="CEK88169.1"/>
    <property type="molecule type" value="Transcribed_RNA"/>
</dbReference>
<protein>
    <submittedName>
        <fullName evidence="1">Uncharacterized protein</fullName>
    </submittedName>
</protein>
<organism evidence="1">
    <name type="scientific">Arion vulgaris</name>
    <dbReference type="NCBI Taxonomy" id="1028688"/>
    <lineage>
        <taxon>Eukaryota</taxon>
        <taxon>Metazoa</taxon>
        <taxon>Spiralia</taxon>
        <taxon>Lophotrochozoa</taxon>
        <taxon>Mollusca</taxon>
        <taxon>Gastropoda</taxon>
        <taxon>Heterobranchia</taxon>
        <taxon>Euthyneura</taxon>
        <taxon>Panpulmonata</taxon>
        <taxon>Eupulmonata</taxon>
        <taxon>Stylommatophora</taxon>
        <taxon>Helicina</taxon>
        <taxon>Arionoidea</taxon>
        <taxon>Arionidae</taxon>
        <taxon>Arion</taxon>
    </lineage>
</organism>
<accession>A0A0B7B499</accession>